<dbReference type="PANTHER" id="PTHR42679:SF2">
    <property type="entry name" value="S-METHYL-5'-THIOADENOSINE PHOSPHORYLASE"/>
    <property type="match status" value="1"/>
</dbReference>
<feature type="site" description="Important for substrate specificity" evidence="3">
    <location>
        <position position="221"/>
    </location>
</feature>
<protein>
    <recommendedName>
        <fullName evidence="3">Probable 6-oxopurine nucleoside phosphorylase</fullName>
        <ecNumber evidence="3">2.4.2.1</ecNumber>
    </recommendedName>
    <alternativeName>
        <fullName evidence="3">Purine nucleoside phosphorylase</fullName>
        <shortName evidence="3">PNP</shortName>
    </alternativeName>
</protein>
<dbReference type="RefSeq" id="WP_135443887.1">
    <property type="nucleotide sequence ID" value="NZ_SRLE01000007.1"/>
</dbReference>
<comment type="catalytic activity">
    <reaction evidence="3">
        <text>a purine D-ribonucleoside + phosphate = a purine nucleobase + alpha-D-ribose 1-phosphate</text>
        <dbReference type="Rhea" id="RHEA:19805"/>
        <dbReference type="ChEBI" id="CHEBI:26386"/>
        <dbReference type="ChEBI" id="CHEBI:43474"/>
        <dbReference type="ChEBI" id="CHEBI:57720"/>
        <dbReference type="ChEBI" id="CHEBI:142355"/>
        <dbReference type="EC" id="2.4.2.1"/>
    </reaction>
</comment>
<reference evidence="5 6" key="1">
    <citation type="submission" date="2019-04" db="EMBL/GenBank/DDBJ databases">
        <title>Taxonomy of novel Haliea sp. from mangrove soil of West Coast of India.</title>
        <authorList>
            <person name="Verma A."/>
            <person name="Kumar P."/>
            <person name="Krishnamurthi S."/>
        </authorList>
    </citation>
    <scope>NUCLEOTIDE SEQUENCE [LARGE SCALE GENOMIC DNA]</scope>
    <source>
        <strain evidence="5 6">SAOS-164</strain>
    </source>
</reference>
<dbReference type="GO" id="GO:0005829">
    <property type="term" value="C:cytosol"/>
    <property type="evidence" value="ECO:0007669"/>
    <property type="project" value="TreeGrafter"/>
</dbReference>
<dbReference type="InterPro" id="IPR000845">
    <property type="entry name" value="Nucleoside_phosphorylase_d"/>
</dbReference>
<keyword evidence="3" id="KW-0660">Purine salvage</keyword>
<comment type="miscellaneous">
    <text evidence="3">Although this enzyme belongs to the family of MTA phosphorylases based on sequence homology, it has been shown that conserved amino acid substitutions in the substrate binding pocket convert the substrate specificity of this enzyme from 6-aminopurines to 6-oxopurines.</text>
</comment>
<comment type="pathway">
    <text evidence="3">Purine metabolism; purine nucleoside salvage.</text>
</comment>
<accession>A0A4Z0M2A4</accession>
<evidence type="ECO:0000256" key="1">
    <source>
        <dbReference type="ARBA" id="ARBA00022676"/>
    </source>
</evidence>
<dbReference type="GO" id="GO:0017061">
    <property type="term" value="F:S-methyl-5-thioadenosine phosphorylase activity"/>
    <property type="evidence" value="ECO:0007669"/>
    <property type="project" value="InterPro"/>
</dbReference>
<feature type="binding site" evidence="3">
    <location>
        <position position="185"/>
    </location>
    <ligand>
        <name>substrate</name>
    </ligand>
</feature>
<dbReference type="GO" id="GO:0006166">
    <property type="term" value="P:purine ribonucleoside salvage"/>
    <property type="evidence" value="ECO:0007669"/>
    <property type="project" value="UniProtKB-UniRule"/>
</dbReference>
<dbReference type="HAMAP" id="MF_01963">
    <property type="entry name" value="MTAP"/>
    <property type="match status" value="1"/>
</dbReference>
<feature type="binding site" evidence="3">
    <location>
        <begin position="209"/>
        <end position="211"/>
    </location>
    <ligand>
        <name>substrate</name>
    </ligand>
</feature>
<dbReference type="EMBL" id="SRLE01000007">
    <property type="protein sequence ID" value="TGD73586.1"/>
    <property type="molecule type" value="Genomic_DNA"/>
</dbReference>
<dbReference type="EC" id="2.4.2.1" evidence="3"/>
<dbReference type="CDD" id="cd09010">
    <property type="entry name" value="MTAP_SsMTAPII_like_MTIP"/>
    <property type="match status" value="1"/>
</dbReference>
<organism evidence="5 6">
    <name type="scientific">Mangrovimicrobium sediminis</name>
    <dbReference type="NCBI Taxonomy" id="2562682"/>
    <lineage>
        <taxon>Bacteria</taxon>
        <taxon>Pseudomonadati</taxon>
        <taxon>Pseudomonadota</taxon>
        <taxon>Gammaproteobacteria</taxon>
        <taxon>Cellvibrionales</taxon>
        <taxon>Halieaceae</taxon>
        <taxon>Mangrovimicrobium</taxon>
    </lineage>
</organism>
<dbReference type="NCBIfam" id="NF006599">
    <property type="entry name" value="PRK09136.1"/>
    <property type="match status" value="1"/>
</dbReference>
<feature type="domain" description="Nucleoside phosphorylase" evidence="4">
    <location>
        <begin position="4"/>
        <end position="244"/>
    </location>
</feature>
<evidence type="ECO:0000313" key="6">
    <source>
        <dbReference type="Proteomes" id="UP000298050"/>
    </source>
</evidence>
<feature type="binding site" evidence="3">
    <location>
        <begin position="52"/>
        <end position="53"/>
    </location>
    <ligand>
        <name>phosphate</name>
        <dbReference type="ChEBI" id="CHEBI:43474"/>
    </ligand>
</feature>
<sequence length="251" mass="26382">MPSLAIIGGTGLDQLDGLEIVDRHCVQTPYGDPSRAVEEGRMAGQQVFFLQRHGSPRAIPPHLINYRANLWALRSLGASQVIGINAVGGITPAMLTGTLVIPDQVIDYTWGREHTVDVGEGGSLQHIDFTEPYSLALRAALLRAARDAGLEHEAGGVHGVMQGPRLESAAEVRRLARDGCDLVGMTGMPEASLARELGLDYASVCMVVNPAAGLSDAPITLDSMRDALARGAGAVRALLQAYIAAESPSAG</sequence>
<keyword evidence="6" id="KW-1185">Reference proteome</keyword>
<dbReference type="GO" id="GO:0019509">
    <property type="term" value="P:L-methionine salvage from methylthioadenosine"/>
    <property type="evidence" value="ECO:0007669"/>
    <property type="project" value="TreeGrafter"/>
</dbReference>
<dbReference type="InterPro" id="IPR010044">
    <property type="entry name" value="MTAP"/>
</dbReference>
<dbReference type="Proteomes" id="UP000298050">
    <property type="component" value="Unassembled WGS sequence"/>
</dbReference>
<dbReference type="OrthoDB" id="1523230at2"/>
<feature type="binding site" evidence="3">
    <location>
        <position position="10"/>
    </location>
    <ligand>
        <name>phosphate</name>
        <dbReference type="ChEBI" id="CHEBI:43474"/>
    </ligand>
</feature>
<feature type="binding site" evidence="3">
    <location>
        <position position="186"/>
    </location>
    <ligand>
        <name>phosphate</name>
        <dbReference type="ChEBI" id="CHEBI:43474"/>
    </ligand>
</feature>
<proteinExistence type="inferred from homology"/>
<comment type="caution">
    <text evidence="3">Lacks conserved residue(s) required for the propagation of feature annotation.</text>
</comment>
<comment type="subunit">
    <text evidence="3">Homohexamer. Dimer of a homotrimer.</text>
</comment>
<keyword evidence="1 3" id="KW-0328">Glycosyltransferase</keyword>
<name>A0A4Z0M2A4_9GAMM</name>
<evidence type="ECO:0000313" key="5">
    <source>
        <dbReference type="EMBL" id="TGD73586.1"/>
    </source>
</evidence>
<comment type="similarity">
    <text evidence="3">Belongs to the PNP/MTAP phosphorylase family. MTAP subfamily.</text>
</comment>
<keyword evidence="2 3" id="KW-0808">Transferase</keyword>
<comment type="function">
    <text evidence="3">Purine nucleoside phosphorylase which is highly specific for 6-oxopurine nucleosides. Cleaves guanosine or inosine to respective bases and sugar-1-phosphate molecules. Involved in purine salvage.</text>
</comment>
<evidence type="ECO:0000259" key="4">
    <source>
        <dbReference type="Pfam" id="PF01048"/>
    </source>
</evidence>
<feature type="site" description="Important for substrate specificity" evidence="3">
    <location>
        <position position="167"/>
    </location>
</feature>
<evidence type="ECO:0000256" key="3">
    <source>
        <dbReference type="HAMAP-Rule" id="MF_01963"/>
    </source>
</evidence>
<comment type="caution">
    <text evidence="5">The sequence shown here is derived from an EMBL/GenBank/DDBJ whole genome shotgun (WGS) entry which is preliminary data.</text>
</comment>
<dbReference type="Gene3D" id="3.40.50.1580">
    <property type="entry name" value="Nucleoside phosphorylase domain"/>
    <property type="match status" value="1"/>
</dbReference>
<gene>
    <name evidence="5" type="ORF">E4634_11210</name>
</gene>
<dbReference type="AlphaFoldDB" id="A0A4Z0M2A4"/>
<dbReference type="Pfam" id="PF01048">
    <property type="entry name" value="PNP_UDP_1"/>
    <property type="match status" value="1"/>
</dbReference>
<dbReference type="InterPro" id="IPR035994">
    <property type="entry name" value="Nucleoside_phosphorylase_sf"/>
</dbReference>
<dbReference type="UniPathway" id="UPA00606"/>
<dbReference type="SUPFAM" id="SSF53167">
    <property type="entry name" value="Purine and uridine phosphorylases"/>
    <property type="match status" value="1"/>
</dbReference>
<dbReference type="PANTHER" id="PTHR42679">
    <property type="entry name" value="S-METHYL-5'-THIOADENOSINE PHOSPHORYLASE"/>
    <property type="match status" value="1"/>
</dbReference>
<evidence type="ECO:0000256" key="2">
    <source>
        <dbReference type="ARBA" id="ARBA00022679"/>
    </source>
</evidence>